<proteinExistence type="predicted"/>
<dbReference type="PROSITE" id="PS50003">
    <property type="entry name" value="PH_DOMAIN"/>
    <property type="match status" value="1"/>
</dbReference>
<dbReference type="Proteomes" id="UP000762676">
    <property type="component" value="Unassembled WGS sequence"/>
</dbReference>
<dbReference type="Pfam" id="PF00018">
    <property type="entry name" value="SH3_1"/>
    <property type="match status" value="1"/>
</dbReference>
<dbReference type="FunFam" id="1.25.40.20:FF:000006">
    <property type="entry name" value="Arf-GAP with SH3 domain, ANK repeat and PH domain-containing protein 2"/>
    <property type="match status" value="1"/>
</dbReference>
<dbReference type="Gene3D" id="2.30.29.30">
    <property type="entry name" value="Pleckstrin-homology domain (PH domain)/Phosphotyrosine-binding domain (PTB)"/>
    <property type="match status" value="1"/>
</dbReference>
<keyword evidence="2" id="KW-0479">Metal-binding</keyword>
<dbReference type="Gene3D" id="1.25.40.20">
    <property type="entry name" value="Ankyrin repeat-containing domain"/>
    <property type="match status" value="1"/>
</dbReference>
<feature type="compositionally biased region" description="Pro residues" evidence="8">
    <location>
        <begin position="980"/>
        <end position="994"/>
    </location>
</feature>
<dbReference type="InterPro" id="IPR001452">
    <property type="entry name" value="SH3_domain"/>
</dbReference>
<feature type="compositionally biased region" description="Polar residues" evidence="8">
    <location>
        <begin position="923"/>
        <end position="954"/>
    </location>
</feature>
<feature type="compositionally biased region" description="Polar residues" evidence="8">
    <location>
        <begin position="835"/>
        <end position="854"/>
    </location>
</feature>
<dbReference type="Gene3D" id="1.25.40.950">
    <property type="match status" value="1"/>
</dbReference>
<evidence type="ECO:0000256" key="7">
    <source>
        <dbReference type="SAM" id="Coils"/>
    </source>
</evidence>
<feature type="domain" description="PH" evidence="10">
    <location>
        <begin position="303"/>
        <end position="414"/>
    </location>
</feature>
<keyword evidence="4" id="KW-0040">ANK repeat</keyword>
<gene>
    <name evidence="12" type="ORF">ElyMa_006858800</name>
</gene>
<evidence type="ECO:0000256" key="2">
    <source>
        <dbReference type="ARBA" id="ARBA00022723"/>
    </source>
</evidence>
<dbReference type="SMART" id="SM00233">
    <property type="entry name" value="PH"/>
    <property type="match status" value="1"/>
</dbReference>
<dbReference type="SUPFAM" id="SSF103657">
    <property type="entry name" value="BAR/IMD domain-like"/>
    <property type="match status" value="1"/>
</dbReference>
<dbReference type="Gene3D" id="2.30.30.40">
    <property type="entry name" value="SH3 Domains"/>
    <property type="match status" value="1"/>
</dbReference>
<feature type="compositionally biased region" description="Low complexity" evidence="8">
    <location>
        <begin position="764"/>
        <end position="776"/>
    </location>
</feature>
<keyword evidence="7" id="KW-0175">Coiled coil</keyword>
<dbReference type="GO" id="GO:0005096">
    <property type="term" value="F:GTPase activator activity"/>
    <property type="evidence" value="ECO:0007669"/>
    <property type="project" value="InterPro"/>
</dbReference>
<evidence type="ECO:0000259" key="9">
    <source>
        <dbReference type="PROSITE" id="PS50002"/>
    </source>
</evidence>
<keyword evidence="1 5" id="KW-0728">SH3 domain</keyword>
<feature type="compositionally biased region" description="Pro residues" evidence="8">
    <location>
        <begin position="868"/>
        <end position="884"/>
    </location>
</feature>
<sequence length="1064" mass="119061">MIEVKDFVRETWEDFNSPTTSTFTSKMWMCRSTISQLEETLDMDRSGLTKMKKSVKALYNTGSNHVTNDAILAENLERLGNIAKSRDHQPSIGEAFMKFSHVNRELSSMMKNMMEKLQSMVLSRLDSFLKNDLKGAKGDLKKPFDKAWKEYDTKFAKTEKEKKKQAQEAGMVRAEISGAELAEEMEKERKIFQLQMCEYLIKCNEIKTKKGSVLLQSLSEYYHVQTNFFREGLRIIEHYHNFVEELLQQLHQIKQQQDEEKRELVDLRDALKNSMTSYKETPVNNSSHAGYSLHQLSGNKSHGCEKVGYLYKKSEGLVRKVWQERRCEIRDGAMYISHQDALKLITDVIFLLVQESKDPVKLNLLTCQVKLIPDETGKHCFDLVSSLNNRTYHFQLKESKEMEEWISVLNNAKEQILMQAFKDNSSSPGLNQNVRELTSSIMDRIRKLPGNTVCCDCGAPDPEWLSLNLGVMVCLECCGTHRELGVHISRTQSTVIDDLGTSQLMLARVIGNAAFNDIMEATLDPNDSIKPKPSSHMNERREFIKAKYEKHKFAIMTCCDAEERKQDLKQATQNKDLLAVLQVYAEGLDLSTPLPDMENDETALHLAIQEDDGVSLPLIDFLIQNTPVSCLDKKTSSGDTALHMCAELNHTECMKLLLRTRPDLCQVENNAGRTPLDVARMYNHETCVELLTAALTGKKDLFIHINIDWDLNPDERYYDMDYSDDDLDHTPDKPKTRSRPSSLIGVPEVLAVINKDKDGGLLGPGNKPKSSKSLNNKYRLSHASSVTCASMDHSLDGDTCSIKSVPATSSSMSSVAGGNGRISPSNLSLGAVGHQAQSAGGHSLSSSHIAQGQGSALEGTGVRGTMLPPLPPRGKRPPPPPPPAAAGLSRNKSDASETSYLVHKRTISEPPPRPQQPLPTQAAVASSGSKQPSVSNISEKGDLQSQNQTQSRRLSNQDERRKVETKPATNATPNSKQQLPPQPAVPPKPQPVPAATPGQGAHQKRRYRALYDCEADNEDELTFNEGEIIIVIYEEEDEWWEGEIEGQPHRRGLFPLSFVTPVNE</sequence>
<dbReference type="InterPro" id="IPR038508">
    <property type="entry name" value="ArfGAP_dom_sf"/>
</dbReference>
<dbReference type="SUPFAM" id="SSF50729">
    <property type="entry name" value="PH domain-like"/>
    <property type="match status" value="1"/>
</dbReference>
<dbReference type="SMART" id="SM00248">
    <property type="entry name" value="ANK"/>
    <property type="match status" value="3"/>
</dbReference>
<accession>A0AAV4JB21</accession>
<dbReference type="CDD" id="cd08834">
    <property type="entry name" value="ArfGap_ASAP"/>
    <property type="match status" value="1"/>
</dbReference>
<keyword evidence="3" id="KW-0862">Zinc</keyword>
<dbReference type="InterPro" id="IPR001849">
    <property type="entry name" value="PH_domain"/>
</dbReference>
<reference evidence="12 13" key="1">
    <citation type="journal article" date="2021" name="Elife">
        <title>Chloroplast acquisition without the gene transfer in kleptoplastic sea slugs, Plakobranchus ocellatus.</title>
        <authorList>
            <person name="Maeda T."/>
            <person name="Takahashi S."/>
            <person name="Yoshida T."/>
            <person name="Shimamura S."/>
            <person name="Takaki Y."/>
            <person name="Nagai Y."/>
            <person name="Toyoda A."/>
            <person name="Suzuki Y."/>
            <person name="Arimoto A."/>
            <person name="Ishii H."/>
            <person name="Satoh N."/>
            <person name="Nishiyama T."/>
            <person name="Hasebe M."/>
            <person name="Maruyama T."/>
            <person name="Minagawa J."/>
            <person name="Obokata J."/>
            <person name="Shigenobu S."/>
        </authorList>
    </citation>
    <scope>NUCLEOTIDE SEQUENCE [LARGE SCALE GENOMIC DNA]</scope>
</reference>
<dbReference type="EMBL" id="BMAT01013722">
    <property type="protein sequence ID" value="GFS18878.1"/>
    <property type="molecule type" value="Genomic_DNA"/>
</dbReference>
<dbReference type="PRINTS" id="PR00452">
    <property type="entry name" value="SH3DOMAIN"/>
</dbReference>
<feature type="domain" description="Arf-GAP" evidence="11">
    <location>
        <begin position="439"/>
        <end position="566"/>
    </location>
</feature>
<feature type="coiled-coil region" evidence="7">
    <location>
        <begin position="243"/>
        <end position="274"/>
    </location>
</feature>
<keyword evidence="13" id="KW-1185">Reference proteome</keyword>
<feature type="repeat" description="ANK" evidence="4">
    <location>
        <begin position="637"/>
        <end position="669"/>
    </location>
</feature>
<name>A0AAV4JB21_9GAST</name>
<evidence type="ECO:0000256" key="4">
    <source>
        <dbReference type="PROSITE-ProRule" id="PRU00023"/>
    </source>
</evidence>
<dbReference type="SUPFAM" id="SSF57863">
    <property type="entry name" value="ArfGap/RecO-like zinc finger"/>
    <property type="match status" value="1"/>
</dbReference>
<dbReference type="InterPro" id="IPR036028">
    <property type="entry name" value="SH3-like_dom_sf"/>
</dbReference>
<dbReference type="Gene3D" id="1.20.1270.60">
    <property type="entry name" value="Arfaptin homology (AH) domain/BAR domain"/>
    <property type="match status" value="1"/>
</dbReference>
<dbReference type="InterPro" id="IPR011993">
    <property type="entry name" value="PH-like_dom_sf"/>
</dbReference>
<dbReference type="InterPro" id="IPR001164">
    <property type="entry name" value="ArfGAP_dom"/>
</dbReference>
<keyword evidence="6" id="KW-0863">Zinc-finger</keyword>
<dbReference type="PROSITE" id="PS50002">
    <property type="entry name" value="SH3"/>
    <property type="match status" value="1"/>
</dbReference>
<dbReference type="Pfam" id="PF01412">
    <property type="entry name" value="ArfGap"/>
    <property type="match status" value="1"/>
</dbReference>
<dbReference type="InterPro" id="IPR043593">
    <property type="entry name" value="ASAP"/>
</dbReference>
<evidence type="ECO:0000313" key="13">
    <source>
        <dbReference type="Proteomes" id="UP000762676"/>
    </source>
</evidence>
<feature type="region of interest" description="Disordered" evidence="8">
    <location>
        <begin position="757"/>
        <end position="776"/>
    </location>
</feature>
<protein>
    <submittedName>
        <fullName evidence="12">ARF-GAP with SH3 domain, ANK repeat and PH domain-containing protein 1</fullName>
    </submittedName>
</protein>
<evidence type="ECO:0000256" key="1">
    <source>
        <dbReference type="ARBA" id="ARBA00022443"/>
    </source>
</evidence>
<feature type="region of interest" description="Disordered" evidence="8">
    <location>
        <begin position="722"/>
        <end position="741"/>
    </location>
</feature>
<comment type="caution">
    <text evidence="12">The sequence shown here is derived from an EMBL/GenBank/DDBJ whole genome shotgun (WGS) entry which is preliminary data.</text>
</comment>
<dbReference type="SUPFAM" id="SSF48403">
    <property type="entry name" value="Ankyrin repeat"/>
    <property type="match status" value="1"/>
</dbReference>
<dbReference type="Pfam" id="PF12796">
    <property type="entry name" value="Ank_2"/>
    <property type="match status" value="1"/>
</dbReference>
<dbReference type="SMART" id="SM00326">
    <property type="entry name" value="SH3"/>
    <property type="match status" value="1"/>
</dbReference>
<evidence type="ECO:0000259" key="10">
    <source>
        <dbReference type="PROSITE" id="PS50003"/>
    </source>
</evidence>
<evidence type="ECO:0000313" key="12">
    <source>
        <dbReference type="EMBL" id="GFS18878.1"/>
    </source>
</evidence>
<dbReference type="PROSITE" id="PS50088">
    <property type="entry name" value="ANK_REPEAT"/>
    <property type="match status" value="1"/>
</dbReference>
<dbReference type="InterPro" id="IPR004148">
    <property type="entry name" value="BAR_dom"/>
</dbReference>
<evidence type="ECO:0000256" key="6">
    <source>
        <dbReference type="PROSITE-ProRule" id="PRU00288"/>
    </source>
</evidence>
<feature type="region of interest" description="Disordered" evidence="8">
    <location>
        <begin position="833"/>
        <end position="1006"/>
    </location>
</feature>
<dbReference type="InterPro" id="IPR037278">
    <property type="entry name" value="ARFGAP/RecO"/>
</dbReference>
<dbReference type="InterPro" id="IPR036770">
    <property type="entry name" value="Ankyrin_rpt-contain_sf"/>
</dbReference>
<dbReference type="Pfam" id="PF16746">
    <property type="entry name" value="BAR_3"/>
    <property type="match status" value="1"/>
</dbReference>
<dbReference type="PROSITE" id="PS50115">
    <property type="entry name" value="ARFGAP"/>
    <property type="match status" value="1"/>
</dbReference>
<evidence type="ECO:0000259" key="11">
    <source>
        <dbReference type="PROSITE" id="PS50115"/>
    </source>
</evidence>
<dbReference type="InterPro" id="IPR002110">
    <property type="entry name" value="Ankyrin_rpt"/>
</dbReference>
<dbReference type="SMART" id="SM00105">
    <property type="entry name" value="ArfGap"/>
    <property type="match status" value="1"/>
</dbReference>
<feature type="domain" description="SH3" evidence="9">
    <location>
        <begin position="1002"/>
        <end position="1064"/>
    </location>
</feature>
<feature type="compositionally biased region" description="Basic and acidic residues" evidence="8">
    <location>
        <begin position="955"/>
        <end position="965"/>
    </location>
</feature>
<dbReference type="CDD" id="cd07604">
    <property type="entry name" value="BAR_ASAPs"/>
    <property type="match status" value="1"/>
</dbReference>
<dbReference type="InterPro" id="IPR027267">
    <property type="entry name" value="AH/BAR_dom_sf"/>
</dbReference>
<dbReference type="Pfam" id="PF00169">
    <property type="entry name" value="PH"/>
    <property type="match status" value="1"/>
</dbReference>
<dbReference type="PRINTS" id="PR00405">
    <property type="entry name" value="REVINTRACTNG"/>
</dbReference>
<dbReference type="GO" id="GO:0008270">
    <property type="term" value="F:zinc ion binding"/>
    <property type="evidence" value="ECO:0007669"/>
    <property type="project" value="UniProtKB-KW"/>
</dbReference>
<dbReference type="PANTHER" id="PTHR45854">
    <property type="entry name" value="ASAP FAMILY MEMBER"/>
    <property type="match status" value="1"/>
</dbReference>
<evidence type="ECO:0000256" key="3">
    <source>
        <dbReference type="ARBA" id="ARBA00022833"/>
    </source>
</evidence>
<dbReference type="AlphaFoldDB" id="A0AAV4JB21"/>
<evidence type="ECO:0000256" key="5">
    <source>
        <dbReference type="PROSITE-ProRule" id="PRU00192"/>
    </source>
</evidence>
<dbReference type="SUPFAM" id="SSF50044">
    <property type="entry name" value="SH3-domain"/>
    <property type="match status" value="1"/>
</dbReference>
<evidence type="ECO:0000256" key="8">
    <source>
        <dbReference type="SAM" id="MobiDB-lite"/>
    </source>
</evidence>
<dbReference type="PANTHER" id="PTHR45854:SF3">
    <property type="entry name" value="ARFGAP WITH SH3 DOMAIN, ANK REPEAT AND PH DOMAIN-CONTAINING PROTEIN"/>
    <property type="match status" value="1"/>
</dbReference>
<dbReference type="Gene3D" id="1.10.220.150">
    <property type="entry name" value="Arf GTPase activating protein"/>
    <property type="match status" value="1"/>
</dbReference>
<dbReference type="GO" id="GO:0005737">
    <property type="term" value="C:cytoplasm"/>
    <property type="evidence" value="ECO:0007669"/>
    <property type="project" value="InterPro"/>
</dbReference>
<organism evidence="12 13">
    <name type="scientific">Elysia marginata</name>
    <dbReference type="NCBI Taxonomy" id="1093978"/>
    <lineage>
        <taxon>Eukaryota</taxon>
        <taxon>Metazoa</taxon>
        <taxon>Spiralia</taxon>
        <taxon>Lophotrochozoa</taxon>
        <taxon>Mollusca</taxon>
        <taxon>Gastropoda</taxon>
        <taxon>Heterobranchia</taxon>
        <taxon>Euthyneura</taxon>
        <taxon>Panpulmonata</taxon>
        <taxon>Sacoglossa</taxon>
        <taxon>Placobranchoidea</taxon>
        <taxon>Plakobranchidae</taxon>
        <taxon>Elysia</taxon>
    </lineage>
</organism>